<dbReference type="SUPFAM" id="SSF56784">
    <property type="entry name" value="HAD-like"/>
    <property type="match status" value="1"/>
</dbReference>
<dbReference type="InterPro" id="IPR023214">
    <property type="entry name" value="HAD_sf"/>
</dbReference>
<dbReference type="Gene3D" id="3.30.1240.10">
    <property type="match status" value="1"/>
</dbReference>
<dbReference type="AlphaFoldDB" id="A0A9D1HPJ8"/>
<accession>A0A9D1HPJ8</accession>
<dbReference type="Pfam" id="PF08282">
    <property type="entry name" value="Hydrolase_3"/>
    <property type="match status" value="1"/>
</dbReference>
<organism evidence="1 2">
    <name type="scientific">Candidatus Fimiplasma intestinipullorum</name>
    <dbReference type="NCBI Taxonomy" id="2840825"/>
    <lineage>
        <taxon>Bacteria</taxon>
        <taxon>Bacillati</taxon>
        <taxon>Bacillota</taxon>
        <taxon>Clostridia</taxon>
        <taxon>Eubacteriales</taxon>
        <taxon>Candidatus Fimiplasma</taxon>
    </lineage>
</organism>
<dbReference type="GO" id="GO:0005829">
    <property type="term" value="C:cytosol"/>
    <property type="evidence" value="ECO:0007669"/>
    <property type="project" value="TreeGrafter"/>
</dbReference>
<dbReference type="GO" id="GO:0000287">
    <property type="term" value="F:magnesium ion binding"/>
    <property type="evidence" value="ECO:0007669"/>
    <property type="project" value="TreeGrafter"/>
</dbReference>
<keyword evidence="1" id="KW-0378">Hydrolase</keyword>
<reference evidence="1" key="1">
    <citation type="submission" date="2020-10" db="EMBL/GenBank/DDBJ databases">
        <authorList>
            <person name="Gilroy R."/>
        </authorList>
    </citation>
    <scope>NUCLEOTIDE SEQUENCE</scope>
    <source>
        <strain evidence="1">CHK195-11698</strain>
    </source>
</reference>
<dbReference type="InterPro" id="IPR036412">
    <property type="entry name" value="HAD-like_sf"/>
</dbReference>
<evidence type="ECO:0000313" key="1">
    <source>
        <dbReference type="EMBL" id="HIU13567.1"/>
    </source>
</evidence>
<gene>
    <name evidence="1" type="ORF">IAD15_05805</name>
</gene>
<protein>
    <submittedName>
        <fullName evidence="1">HAD-IIB family hydrolase</fullName>
    </submittedName>
</protein>
<evidence type="ECO:0000313" key="2">
    <source>
        <dbReference type="Proteomes" id="UP000824175"/>
    </source>
</evidence>
<reference evidence="1" key="2">
    <citation type="journal article" date="2021" name="PeerJ">
        <title>Extensive microbial diversity within the chicken gut microbiome revealed by metagenomics and culture.</title>
        <authorList>
            <person name="Gilroy R."/>
            <person name="Ravi A."/>
            <person name="Getino M."/>
            <person name="Pursley I."/>
            <person name="Horton D.L."/>
            <person name="Alikhan N.F."/>
            <person name="Baker D."/>
            <person name="Gharbi K."/>
            <person name="Hall N."/>
            <person name="Watson M."/>
            <person name="Adriaenssens E.M."/>
            <person name="Foster-Nyarko E."/>
            <person name="Jarju S."/>
            <person name="Secka A."/>
            <person name="Antonio M."/>
            <person name="Oren A."/>
            <person name="Chaudhuri R.R."/>
            <person name="La Ragione R."/>
            <person name="Hildebrand F."/>
            <person name="Pallen M.J."/>
        </authorList>
    </citation>
    <scope>NUCLEOTIDE SEQUENCE</scope>
    <source>
        <strain evidence="1">CHK195-11698</strain>
    </source>
</reference>
<comment type="caution">
    <text evidence="1">The sequence shown here is derived from an EMBL/GenBank/DDBJ whole genome shotgun (WGS) entry which is preliminary data.</text>
</comment>
<dbReference type="InterPro" id="IPR006379">
    <property type="entry name" value="HAD-SF_hydro_IIB"/>
</dbReference>
<sequence>MKKYIFFDIDGTLRAWPDGSISSKSIQAIAKLKEAGHEVWIATGRGLYSALNMGRYAGIPQVIADGGRTVYADGRLLKDEPLDEGDVASIDEWAATNGIEIGYSNAFAIHTSSAYFVQAYDLDETILVSWKRELDFRQLGPLYKIYLRLPKDSPIRFPNADRLSHHWTRPDLCIIEATYKERGIDYLVSSRQLSREQLICFGDGDNDVSMFDYCQTSICMGNGTERAKAHASFITLPIEQEGIAYALDQLHYFEGGK</sequence>
<dbReference type="PANTHER" id="PTHR10000">
    <property type="entry name" value="PHOSPHOSERINE PHOSPHATASE"/>
    <property type="match status" value="1"/>
</dbReference>
<dbReference type="NCBIfam" id="TIGR01484">
    <property type="entry name" value="HAD-SF-IIB"/>
    <property type="match status" value="1"/>
</dbReference>
<proteinExistence type="predicted"/>
<dbReference type="Proteomes" id="UP000824175">
    <property type="component" value="Unassembled WGS sequence"/>
</dbReference>
<dbReference type="PANTHER" id="PTHR10000:SF8">
    <property type="entry name" value="HAD SUPERFAMILY HYDROLASE-LIKE, TYPE 3"/>
    <property type="match status" value="1"/>
</dbReference>
<dbReference type="Gene3D" id="3.40.50.1000">
    <property type="entry name" value="HAD superfamily/HAD-like"/>
    <property type="match status" value="1"/>
</dbReference>
<name>A0A9D1HPJ8_9FIRM</name>
<dbReference type="GO" id="GO:0016791">
    <property type="term" value="F:phosphatase activity"/>
    <property type="evidence" value="ECO:0007669"/>
    <property type="project" value="TreeGrafter"/>
</dbReference>
<dbReference type="EMBL" id="DVMJ01000051">
    <property type="protein sequence ID" value="HIU13567.1"/>
    <property type="molecule type" value="Genomic_DNA"/>
</dbReference>